<dbReference type="AlphaFoldDB" id="A0A174TNE3"/>
<dbReference type="EMBL" id="CZAW01000073">
    <property type="protein sequence ID" value="CUQ10566.1"/>
    <property type="molecule type" value="Genomic_DNA"/>
</dbReference>
<dbReference type="RefSeq" id="WP_055153741.1">
    <property type="nucleotide sequence ID" value="NZ_CZAW01000073.1"/>
</dbReference>
<organism evidence="1 2">
    <name type="scientific">Blautia wexlerae</name>
    <dbReference type="NCBI Taxonomy" id="418240"/>
    <lineage>
        <taxon>Bacteria</taxon>
        <taxon>Bacillati</taxon>
        <taxon>Bacillota</taxon>
        <taxon>Clostridia</taxon>
        <taxon>Lachnospirales</taxon>
        <taxon>Lachnospiraceae</taxon>
        <taxon>Blautia</taxon>
    </lineage>
</organism>
<reference evidence="1 2" key="1">
    <citation type="submission" date="2015-09" db="EMBL/GenBank/DDBJ databases">
        <authorList>
            <consortium name="Pathogen Informatics"/>
        </authorList>
    </citation>
    <scope>NUCLEOTIDE SEQUENCE [LARGE SCALE GENOMIC DNA]</scope>
    <source>
        <strain evidence="1 2">2789STDY5834911</strain>
    </source>
</reference>
<evidence type="ECO:0000313" key="2">
    <source>
        <dbReference type="Proteomes" id="UP000095712"/>
    </source>
</evidence>
<sequence length="82" mass="9478">MFRCQKCRKWLKSITTETDVVYNGTTYHATNVPAKICPECGKITIYEIIKERIVQYATQRNVKNIDYAECENEEASASQLIL</sequence>
<protein>
    <recommendedName>
        <fullName evidence="3">YgiT-type zinc finger protein</fullName>
    </recommendedName>
</protein>
<name>A0A174TNE3_9FIRM</name>
<dbReference type="OrthoDB" id="2084883at2"/>
<accession>A0A174TNE3</accession>
<evidence type="ECO:0008006" key="3">
    <source>
        <dbReference type="Google" id="ProtNLM"/>
    </source>
</evidence>
<dbReference type="Proteomes" id="UP000095712">
    <property type="component" value="Unassembled WGS sequence"/>
</dbReference>
<proteinExistence type="predicted"/>
<gene>
    <name evidence="1" type="ORF">ERS852523_03982</name>
</gene>
<evidence type="ECO:0000313" key="1">
    <source>
        <dbReference type="EMBL" id="CUQ10566.1"/>
    </source>
</evidence>